<proteinExistence type="predicted"/>
<protein>
    <submittedName>
        <fullName evidence="1">Uncharacterized protein</fullName>
    </submittedName>
</protein>
<evidence type="ECO:0000313" key="2">
    <source>
        <dbReference type="Proteomes" id="UP000828048"/>
    </source>
</evidence>
<name>A0ACB7XTT7_9ERIC</name>
<gene>
    <name evidence="1" type="ORF">Vadar_027344</name>
</gene>
<dbReference type="Proteomes" id="UP000828048">
    <property type="component" value="Chromosome 1"/>
</dbReference>
<evidence type="ECO:0000313" key="1">
    <source>
        <dbReference type="EMBL" id="KAH7844381.1"/>
    </source>
</evidence>
<comment type="caution">
    <text evidence="1">The sequence shown here is derived from an EMBL/GenBank/DDBJ whole genome shotgun (WGS) entry which is preliminary data.</text>
</comment>
<keyword evidence="2" id="KW-1185">Reference proteome</keyword>
<accession>A0ACB7XTT7</accession>
<reference evidence="1 2" key="1">
    <citation type="journal article" date="2021" name="Hortic Res">
        <title>High-quality reference genome and annotation aids understanding of berry development for evergreen blueberry (Vaccinium darrowii).</title>
        <authorList>
            <person name="Yu J."/>
            <person name="Hulse-Kemp A.M."/>
            <person name="Babiker E."/>
            <person name="Staton M."/>
        </authorList>
    </citation>
    <scope>NUCLEOTIDE SEQUENCE [LARGE SCALE GENOMIC DNA]</scope>
    <source>
        <strain evidence="2">cv. NJ 8807/NJ 8810</strain>
        <tissue evidence="1">Young leaf</tissue>
    </source>
</reference>
<sequence length="209" mass="24311">MISWNCEGVGISLTFHQLKELARLYSPSLFFLSETKNRVSRLDLVKKSLNMDSSIRVDPFGTSGGLALFWKGTQSVSLKKMCSWFIDVEIFDISLNKSWRLVNVYFSPYENVRRDQWNFFTQYKSCLEEDWVLWGDMNDITCAEEKNGGVVRPSWSFRGFRNFIDECGLVDLGFSGYPFTWRNNRSGADYVQEKLNRVLATPSWHLLYG</sequence>
<dbReference type="EMBL" id="CM037151">
    <property type="protein sequence ID" value="KAH7844381.1"/>
    <property type="molecule type" value="Genomic_DNA"/>
</dbReference>
<organism evidence="1 2">
    <name type="scientific">Vaccinium darrowii</name>
    <dbReference type="NCBI Taxonomy" id="229202"/>
    <lineage>
        <taxon>Eukaryota</taxon>
        <taxon>Viridiplantae</taxon>
        <taxon>Streptophyta</taxon>
        <taxon>Embryophyta</taxon>
        <taxon>Tracheophyta</taxon>
        <taxon>Spermatophyta</taxon>
        <taxon>Magnoliopsida</taxon>
        <taxon>eudicotyledons</taxon>
        <taxon>Gunneridae</taxon>
        <taxon>Pentapetalae</taxon>
        <taxon>asterids</taxon>
        <taxon>Ericales</taxon>
        <taxon>Ericaceae</taxon>
        <taxon>Vaccinioideae</taxon>
        <taxon>Vaccinieae</taxon>
        <taxon>Vaccinium</taxon>
    </lineage>
</organism>